<reference evidence="1 2" key="1">
    <citation type="submission" date="2016-10" db="EMBL/GenBank/DDBJ databases">
        <authorList>
            <person name="de Groot N.N."/>
        </authorList>
    </citation>
    <scope>NUCLEOTIDE SEQUENCE [LARGE SCALE GENOMIC DNA]</scope>
    <source>
        <strain evidence="1 2">S5-249</strain>
    </source>
</reference>
<evidence type="ECO:0000313" key="2">
    <source>
        <dbReference type="Proteomes" id="UP000198824"/>
    </source>
</evidence>
<protein>
    <submittedName>
        <fullName evidence="1">Uncharacterized protein</fullName>
    </submittedName>
</protein>
<organism evidence="1 2">
    <name type="scientific">Sphingomonas jatrophae</name>
    <dbReference type="NCBI Taxonomy" id="1166337"/>
    <lineage>
        <taxon>Bacteria</taxon>
        <taxon>Pseudomonadati</taxon>
        <taxon>Pseudomonadota</taxon>
        <taxon>Alphaproteobacteria</taxon>
        <taxon>Sphingomonadales</taxon>
        <taxon>Sphingomonadaceae</taxon>
        <taxon>Sphingomonas</taxon>
    </lineage>
</organism>
<gene>
    <name evidence="1" type="ORF">SAMN05192580_0576</name>
</gene>
<dbReference type="Proteomes" id="UP000198824">
    <property type="component" value="Unassembled WGS sequence"/>
</dbReference>
<dbReference type="EMBL" id="FOZG01000001">
    <property type="protein sequence ID" value="SFR80444.1"/>
    <property type="molecule type" value="Genomic_DNA"/>
</dbReference>
<name>A0A1I6JNB9_9SPHN</name>
<accession>A0A1I6JNB9</accession>
<keyword evidence="2" id="KW-1185">Reference proteome</keyword>
<proteinExistence type="predicted"/>
<sequence>MREPSPRTSRLAIAGALATLIVVGGSGFLLGRRTAPAPVPIVMPAPQPAPPPRVEPPAERIVQRADIVGLADAAADAAASGAQLPATATGLVGKRFELVLPFGCDGPTPEGSSASLQWRYDAAASALRIKAVPTAWAKAEWWQTPPDTVEAMEGFWIERPWSSSTACPAAPAISTAPGSDAFTLPGQTLGIVQLIGAGASRQLVRDGKPYEAVVRVAPDAVNLSQGLRLHLAGRIGGFPDGQPTRCVQSGGREQRPVCLVAAAIEKIEIRNPASGETLAVWEPTADARADVRPDE</sequence>
<dbReference type="STRING" id="1166337.SAMN05192580_0576"/>
<evidence type="ECO:0000313" key="1">
    <source>
        <dbReference type="EMBL" id="SFR80444.1"/>
    </source>
</evidence>
<dbReference type="AlphaFoldDB" id="A0A1I6JNB9"/>